<dbReference type="AlphaFoldDB" id="A0A8J1T4R8"/>
<dbReference type="GO" id="GO:0005874">
    <property type="term" value="C:microtubule"/>
    <property type="evidence" value="ECO:0007669"/>
    <property type="project" value="UniProtKB-KW"/>
</dbReference>
<evidence type="ECO:0000256" key="1">
    <source>
        <dbReference type="ARBA" id="ARBA00004245"/>
    </source>
</evidence>
<keyword evidence="8" id="KW-1185">Reference proteome</keyword>
<keyword evidence="3" id="KW-0963">Cytoplasm</keyword>
<name>A0A8J1T4R8_OWEFU</name>
<sequence>MASDLLHKLCAQITGLQDDAAVDRHFQYALRILGSNFNSSSEDNEFEIAERIKKKLARQRREKDAAIFTELHRKLQGQGVVQNRGAVLQLLNSLSQDRPTSRLRGQAAQKNIFGQSLMKPHATSTPFGVNPPPSRTPAPGGSMTQGSTLSTGSSGISSIHSSARSDPSFEPQSLPPSYLPTPAQHRTPFGARLAWTLSKESGDKSSTVSRTGANSASKSQAQSVSRELHKLTMQENTSFEVSESVLLREIVYIFQGIEGQLIKLQVTKDGYRIDPKAGIPKAVRKTVGKLAECGWLYNKVRKYCDTRSTDKAFGLVGQSFCAALHQELTEYYRLMAIIEAQLQQEEDQGIDMAEQLTLRKLAVWTTEPLVRMKTLAALVDICTGKKGGALASAIYSYTQHGDPFVQDIIRHTLRLVVQPVYGTVLKWMFDGELEDNFHEFFVAGNPTVKNIRLWHDKYSLRKPMIPSFITQEQARKILLAGKSINFLRQLCQDRVNMRERDTVKKVITNNVECMFTQDLNSSFDKFVDVVYKETSSHLLEVLRTKYKFLEHLQAMRRYLLLGQGDFIRHLMDLLEDDLAKPASNLFLHNLTGILETAIRSTNAQFDDPDILKRLDVRLLEVSHGDTGWDVFSLDYHVDGPISTVFTSECIMLYLQVFNFLWRAKRMEYSLAGIWKGQMANAKLYRRLPELSPVLHQCHVLGCEMIHFIQQVQYYINFEVLECSWDELLSKVTSGEDLDYVIAAHQEFLDTIITRSLLDEKSRGILTQLRVIFDLIVQFQQIQDAMYQTAEDERLARQAFQDHQKSRSEKGEWAMTANEEKAEKQRMKEFQRGFISSTAAKLRVLSQSYQDMVQQFLVMLQSHSDVSLRFLSFRLDFNEHYREKEPKLRSPMAFQKVKKRTF</sequence>
<dbReference type="GO" id="GO:0000922">
    <property type="term" value="C:spindle pole"/>
    <property type="evidence" value="ECO:0007669"/>
    <property type="project" value="InterPro"/>
</dbReference>
<dbReference type="GO" id="GO:0043015">
    <property type="term" value="F:gamma-tubulin binding"/>
    <property type="evidence" value="ECO:0007669"/>
    <property type="project" value="InterPro"/>
</dbReference>
<keyword evidence="4" id="KW-0493">Microtubule</keyword>
<dbReference type="InterPro" id="IPR007259">
    <property type="entry name" value="GCP"/>
</dbReference>
<evidence type="ECO:0000256" key="5">
    <source>
        <dbReference type="ARBA" id="ARBA00023212"/>
    </source>
</evidence>
<evidence type="ECO:0000256" key="3">
    <source>
        <dbReference type="ARBA" id="ARBA00022490"/>
    </source>
</evidence>
<gene>
    <name evidence="7" type="ORF">OFUS_LOCUS11236</name>
</gene>
<dbReference type="Pfam" id="PF04130">
    <property type="entry name" value="GCP_C_terminal"/>
    <property type="match status" value="1"/>
</dbReference>
<dbReference type="GO" id="GO:0051321">
    <property type="term" value="P:meiotic cell cycle"/>
    <property type="evidence" value="ECO:0007669"/>
    <property type="project" value="TreeGrafter"/>
</dbReference>
<comment type="subcellular location">
    <subcellularLocation>
        <location evidence="1">Cytoplasm</location>
        <location evidence="1">Cytoskeleton</location>
    </subcellularLocation>
</comment>
<organism evidence="7 8">
    <name type="scientific">Owenia fusiformis</name>
    <name type="common">Polychaete worm</name>
    <dbReference type="NCBI Taxonomy" id="6347"/>
    <lineage>
        <taxon>Eukaryota</taxon>
        <taxon>Metazoa</taxon>
        <taxon>Spiralia</taxon>
        <taxon>Lophotrochozoa</taxon>
        <taxon>Annelida</taxon>
        <taxon>Polychaeta</taxon>
        <taxon>Sedentaria</taxon>
        <taxon>Canalipalpata</taxon>
        <taxon>Sabellida</taxon>
        <taxon>Oweniida</taxon>
        <taxon>Oweniidae</taxon>
        <taxon>Owenia</taxon>
    </lineage>
</organism>
<dbReference type="Pfam" id="PF17681">
    <property type="entry name" value="GCP_N_terminal"/>
    <property type="match status" value="1"/>
</dbReference>
<dbReference type="InterPro" id="IPR042241">
    <property type="entry name" value="GCP_C_sf"/>
</dbReference>
<protein>
    <submittedName>
        <fullName evidence="7">Uncharacterized protein</fullName>
    </submittedName>
</protein>
<comment type="similarity">
    <text evidence="2">Belongs to the TUBGCP family.</text>
</comment>
<dbReference type="OrthoDB" id="5860513at2759"/>
<dbReference type="GO" id="GO:0051011">
    <property type="term" value="F:microtubule minus-end binding"/>
    <property type="evidence" value="ECO:0007669"/>
    <property type="project" value="TreeGrafter"/>
</dbReference>
<dbReference type="GO" id="GO:0031122">
    <property type="term" value="P:cytoplasmic microtubule organization"/>
    <property type="evidence" value="ECO:0007669"/>
    <property type="project" value="TreeGrafter"/>
</dbReference>
<dbReference type="Gene3D" id="1.20.120.1900">
    <property type="entry name" value="Gamma-tubulin complex, C-terminal domain"/>
    <property type="match status" value="1"/>
</dbReference>
<dbReference type="GO" id="GO:0007020">
    <property type="term" value="P:microtubule nucleation"/>
    <property type="evidence" value="ECO:0007669"/>
    <property type="project" value="InterPro"/>
</dbReference>
<dbReference type="GO" id="GO:0051225">
    <property type="term" value="P:spindle assembly"/>
    <property type="evidence" value="ECO:0007669"/>
    <property type="project" value="TreeGrafter"/>
</dbReference>
<dbReference type="GO" id="GO:0000278">
    <property type="term" value="P:mitotic cell cycle"/>
    <property type="evidence" value="ECO:0007669"/>
    <property type="project" value="TreeGrafter"/>
</dbReference>
<feature type="region of interest" description="Disordered" evidence="6">
    <location>
        <begin position="115"/>
        <end position="185"/>
    </location>
</feature>
<accession>A0A8J1T4R8</accession>
<dbReference type="PANTHER" id="PTHR19302">
    <property type="entry name" value="GAMMA TUBULIN COMPLEX PROTEIN"/>
    <property type="match status" value="1"/>
</dbReference>
<evidence type="ECO:0000313" key="7">
    <source>
        <dbReference type="EMBL" id="CAH1785133.1"/>
    </source>
</evidence>
<dbReference type="GO" id="GO:0000930">
    <property type="term" value="C:gamma-tubulin complex"/>
    <property type="evidence" value="ECO:0007669"/>
    <property type="project" value="TreeGrafter"/>
</dbReference>
<feature type="region of interest" description="Disordered" evidence="6">
    <location>
        <begin position="200"/>
        <end position="222"/>
    </location>
</feature>
<reference evidence="7" key="1">
    <citation type="submission" date="2022-03" db="EMBL/GenBank/DDBJ databases">
        <authorList>
            <person name="Martin C."/>
        </authorList>
    </citation>
    <scope>NUCLEOTIDE SEQUENCE</scope>
</reference>
<proteinExistence type="inferred from homology"/>
<feature type="compositionally biased region" description="Polar residues" evidence="6">
    <location>
        <begin position="204"/>
        <end position="222"/>
    </location>
</feature>
<feature type="compositionally biased region" description="Low complexity" evidence="6">
    <location>
        <begin position="140"/>
        <end position="168"/>
    </location>
</feature>
<evidence type="ECO:0000256" key="6">
    <source>
        <dbReference type="SAM" id="MobiDB-lite"/>
    </source>
</evidence>
<dbReference type="InterPro" id="IPR041470">
    <property type="entry name" value="GCP_N"/>
</dbReference>
<dbReference type="PANTHER" id="PTHR19302:SF14">
    <property type="entry name" value="GAMMA-TUBULIN COMPLEX COMPONENT 3"/>
    <property type="match status" value="1"/>
</dbReference>
<comment type="caution">
    <text evidence="7">The sequence shown here is derived from an EMBL/GenBank/DDBJ whole genome shotgun (WGS) entry which is preliminary data.</text>
</comment>
<evidence type="ECO:0000256" key="2">
    <source>
        <dbReference type="ARBA" id="ARBA00010337"/>
    </source>
</evidence>
<keyword evidence="5" id="KW-0206">Cytoskeleton</keyword>
<evidence type="ECO:0000256" key="4">
    <source>
        <dbReference type="ARBA" id="ARBA00022701"/>
    </source>
</evidence>
<dbReference type="Proteomes" id="UP000749559">
    <property type="component" value="Unassembled WGS sequence"/>
</dbReference>
<dbReference type="InterPro" id="IPR040457">
    <property type="entry name" value="GCP_C"/>
</dbReference>
<evidence type="ECO:0000313" key="8">
    <source>
        <dbReference type="Proteomes" id="UP000749559"/>
    </source>
</evidence>
<dbReference type="EMBL" id="CAIIXF020000005">
    <property type="protein sequence ID" value="CAH1785133.1"/>
    <property type="molecule type" value="Genomic_DNA"/>
</dbReference>